<evidence type="ECO:0000313" key="1">
    <source>
        <dbReference type="EMBL" id="TFD03245.1"/>
    </source>
</evidence>
<protein>
    <submittedName>
        <fullName evidence="1">Uncharacterized protein</fullName>
    </submittedName>
</protein>
<accession>A0ABY2JDM2</accession>
<name>A0ABY2JDM2_9MICO</name>
<keyword evidence="2" id="KW-1185">Reference proteome</keyword>
<comment type="caution">
    <text evidence="1">The sequence shown here is derived from an EMBL/GenBank/DDBJ whole genome shotgun (WGS) entry which is preliminary data.</text>
</comment>
<sequence length="65" mass="7221">MPTDTTITRANDQSVDRRLYNLIHSECSTPAKLRPERVVTDAAARAGASDWEFVVLARPHQLKSG</sequence>
<dbReference type="RefSeq" id="WP_134428093.1">
    <property type="nucleotide sequence ID" value="NZ_SOGQ01000016.1"/>
</dbReference>
<gene>
    <name evidence="1" type="ORF">E3T28_03760</name>
</gene>
<proteinExistence type="predicted"/>
<dbReference type="EMBL" id="SOGQ01000016">
    <property type="protein sequence ID" value="TFD03245.1"/>
    <property type="molecule type" value="Genomic_DNA"/>
</dbReference>
<reference evidence="1 2" key="1">
    <citation type="submission" date="2019-03" db="EMBL/GenBank/DDBJ databases">
        <title>Genomics of glacier-inhabiting Cryobacterium strains.</title>
        <authorList>
            <person name="Liu Q."/>
            <person name="Xin Y.-H."/>
        </authorList>
    </citation>
    <scope>NUCLEOTIDE SEQUENCE [LARGE SCALE GENOMIC DNA]</scope>
    <source>
        <strain evidence="1 2">TMT1-23-1</strain>
    </source>
</reference>
<evidence type="ECO:0000313" key="2">
    <source>
        <dbReference type="Proteomes" id="UP000297853"/>
    </source>
</evidence>
<organism evidence="1 2">
    <name type="scientific">Cryobacterium sinapicolor</name>
    <dbReference type="NCBI Taxonomy" id="1259236"/>
    <lineage>
        <taxon>Bacteria</taxon>
        <taxon>Bacillati</taxon>
        <taxon>Actinomycetota</taxon>
        <taxon>Actinomycetes</taxon>
        <taxon>Micrococcales</taxon>
        <taxon>Microbacteriaceae</taxon>
        <taxon>Cryobacterium</taxon>
    </lineage>
</organism>
<dbReference type="Proteomes" id="UP000297853">
    <property type="component" value="Unassembled WGS sequence"/>
</dbReference>